<evidence type="ECO:0000256" key="1">
    <source>
        <dbReference type="SAM" id="Phobius"/>
    </source>
</evidence>
<reference evidence="2" key="1">
    <citation type="submission" date="2018-06" db="EMBL/GenBank/DDBJ databases">
        <authorList>
            <person name="Zhirakovskaya E."/>
        </authorList>
    </citation>
    <scope>NUCLEOTIDE SEQUENCE</scope>
</reference>
<proteinExistence type="predicted"/>
<organism evidence="2">
    <name type="scientific">hydrothermal vent metagenome</name>
    <dbReference type="NCBI Taxonomy" id="652676"/>
    <lineage>
        <taxon>unclassified sequences</taxon>
        <taxon>metagenomes</taxon>
        <taxon>ecological metagenomes</taxon>
    </lineage>
</organism>
<keyword evidence="1" id="KW-0812">Transmembrane</keyword>
<dbReference type="EMBL" id="UOEU01000080">
    <property type="protein sequence ID" value="VAW30723.1"/>
    <property type="molecule type" value="Genomic_DNA"/>
</dbReference>
<keyword evidence="1" id="KW-1133">Transmembrane helix</keyword>
<feature type="transmembrane region" description="Helical" evidence="1">
    <location>
        <begin position="9"/>
        <end position="27"/>
    </location>
</feature>
<protein>
    <submittedName>
        <fullName evidence="2">Uncharacterized protein</fullName>
    </submittedName>
</protein>
<sequence>MIDSNIGQAGFRIGMFVVLISGILTWLTESGTAAHVISLFTLLMGLVFLLIIIVLVRIGRRP</sequence>
<name>A0A3B0UR51_9ZZZZ</name>
<dbReference type="AlphaFoldDB" id="A0A3B0UR51"/>
<keyword evidence="1" id="KW-0472">Membrane</keyword>
<gene>
    <name evidence="2" type="ORF">MNBD_CHLOROFLEXI01-4521</name>
</gene>
<feature type="transmembrane region" description="Helical" evidence="1">
    <location>
        <begin position="33"/>
        <end position="56"/>
    </location>
</feature>
<evidence type="ECO:0000313" key="2">
    <source>
        <dbReference type="EMBL" id="VAW30723.1"/>
    </source>
</evidence>
<accession>A0A3B0UR51</accession>